<evidence type="ECO:0000313" key="1">
    <source>
        <dbReference type="EMBL" id="EPF18096.1"/>
    </source>
</evidence>
<gene>
    <name evidence="1" type="ORF">HMPREF0201_01507</name>
</gene>
<reference evidence="1 2" key="1">
    <citation type="submission" date="2013-04" db="EMBL/GenBank/DDBJ databases">
        <authorList>
            <person name="Weinstock G."/>
            <person name="Sodergren E."/>
            <person name="Lobos E.A."/>
            <person name="Fulton L."/>
            <person name="Fulton R."/>
            <person name="Courtney L."/>
            <person name="Fronick C."/>
            <person name="O'Laughlin M."/>
            <person name="Godfrey J."/>
            <person name="Wilson R.M."/>
            <person name="Miner T."/>
            <person name="Farmer C."/>
            <person name="Delehaunty K."/>
            <person name="Cordes M."/>
            <person name="Minx P."/>
            <person name="Tomlinson C."/>
            <person name="Chen J."/>
            <person name="Wollam A."/>
            <person name="Pepin K.H."/>
            <person name="Palsikar V.B."/>
            <person name="Zhang X."/>
            <person name="Suruliraj S."/>
            <person name="Perna N.T."/>
            <person name="Plunkett G."/>
            <person name="Warren W."/>
            <person name="Mitreva M."/>
            <person name="Mardis E.R."/>
            <person name="Wilson R.K."/>
        </authorList>
    </citation>
    <scope>NUCLEOTIDE SEQUENCE [LARGE SCALE GENOMIC DNA]</scope>
    <source>
        <strain evidence="1 2">DSM 4568</strain>
    </source>
</reference>
<organism evidence="1 2">
    <name type="scientific">Cedecea davisae DSM 4568</name>
    <dbReference type="NCBI Taxonomy" id="566551"/>
    <lineage>
        <taxon>Bacteria</taxon>
        <taxon>Pseudomonadati</taxon>
        <taxon>Pseudomonadota</taxon>
        <taxon>Gammaproteobacteria</taxon>
        <taxon>Enterobacterales</taxon>
        <taxon>Enterobacteriaceae</taxon>
        <taxon>Cedecea</taxon>
    </lineage>
</organism>
<comment type="caution">
    <text evidence="1">The sequence shown here is derived from an EMBL/GenBank/DDBJ whole genome shotgun (WGS) entry which is preliminary data.</text>
</comment>
<protein>
    <submittedName>
        <fullName evidence="1">Uncharacterized protein</fullName>
    </submittedName>
</protein>
<proteinExistence type="predicted"/>
<sequence>MTAIAGSSNHSIVAFFGAEPKLAVAECLIFHRLLLFLTMGEQNVA</sequence>
<dbReference type="HOGENOM" id="CLU_3197647_0_0_6"/>
<dbReference type="Proteomes" id="UP000014585">
    <property type="component" value="Unassembled WGS sequence"/>
</dbReference>
<dbReference type="AlphaFoldDB" id="S3J024"/>
<dbReference type="STRING" id="566551.HMPREF0201_01507"/>
<name>S3J024_9ENTR</name>
<dbReference type="EMBL" id="ATDT01000009">
    <property type="protein sequence ID" value="EPF18096.1"/>
    <property type="molecule type" value="Genomic_DNA"/>
</dbReference>
<accession>S3J024</accession>
<evidence type="ECO:0000313" key="2">
    <source>
        <dbReference type="Proteomes" id="UP000014585"/>
    </source>
</evidence>